<name>A0A2R4MIY7_9HYPH</name>
<geneLocation type="plasmid" evidence="2">
    <name>phl2708x3</name>
</geneLocation>
<proteinExistence type="predicted"/>
<evidence type="ECO:0000313" key="2">
    <source>
        <dbReference type="Proteomes" id="UP000258927"/>
    </source>
</evidence>
<dbReference type="Proteomes" id="UP000258927">
    <property type="component" value="Plasmid pHL2708X3"/>
</dbReference>
<accession>A0A2R4MIY7</accession>
<organism evidence="1 2">
    <name type="scientific">Maritalea myrionectae</name>
    <dbReference type="NCBI Taxonomy" id="454601"/>
    <lineage>
        <taxon>Bacteria</taxon>
        <taxon>Pseudomonadati</taxon>
        <taxon>Pseudomonadota</taxon>
        <taxon>Alphaproteobacteria</taxon>
        <taxon>Hyphomicrobiales</taxon>
        <taxon>Devosiaceae</taxon>
        <taxon>Maritalea</taxon>
    </lineage>
</organism>
<gene>
    <name evidence="1" type="ORF">MXMO3_03437</name>
</gene>
<dbReference type="KEGG" id="mmyr:MXMO3_03437"/>
<keyword evidence="2" id="KW-1185">Reference proteome</keyword>
<dbReference type="RefSeq" id="WP_117396895.1">
    <property type="nucleotide sequence ID" value="NZ_CP021331.1"/>
</dbReference>
<evidence type="ECO:0000313" key="1">
    <source>
        <dbReference type="EMBL" id="AVX05940.1"/>
    </source>
</evidence>
<dbReference type="EMBL" id="CP021331">
    <property type="protein sequence ID" value="AVX05940.1"/>
    <property type="molecule type" value="Genomic_DNA"/>
</dbReference>
<reference evidence="1 2" key="1">
    <citation type="submission" date="2017-05" db="EMBL/GenBank/DDBJ databases">
        <title>Genome Analysis of Maritalea myrionectae HL2708#5.</title>
        <authorList>
            <consortium name="Cotde Inc.-PKNU"/>
            <person name="Jang D."/>
            <person name="Oh H.-M."/>
        </authorList>
    </citation>
    <scope>NUCLEOTIDE SEQUENCE [LARGE SCALE GENOMIC DNA]</scope>
    <source>
        <strain evidence="1 2">HL2708#5</strain>
        <plasmid evidence="2">phl2708x3</plasmid>
    </source>
</reference>
<keyword evidence="1" id="KW-0614">Plasmid</keyword>
<sequence>MKNHDTYAGIAALSICEALLLALNDAKVLPENEIIGVLKDATSAHEGAVGNHSADDQMHIEVAKLIRQMIAGGNSVRRAN</sequence>
<protein>
    <submittedName>
        <fullName evidence="1">Uncharacterized protein</fullName>
    </submittedName>
</protein>
<dbReference type="AlphaFoldDB" id="A0A2R4MIY7"/>